<dbReference type="OrthoDB" id="116380at2759"/>
<keyword evidence="2" id="KW-1185">Reference proteome</keyword>
<dbReference type="Proteomes" id="UP000018936">
    <property type="component" value="Unassembled WGS sequence"/>
</dbReference>
<evidence type="ECO:0000313" key="2">
    <source>
        <dbReference type="Proteomes" id="UP000018936"/>
    </source>
</evidence>
<dbReference type="AlphaFoldDB" id="V8NZC1"/>
<evidence type="ECO:0000313" key="1">
    <source>
        <dbReference type="EMBL" id="ETE67599.1"/>
    </source>
</evidence>
<accession>V8NZC1</accession>
<reference evidence="1 2" key="1">
    <citation type="journal article" date="2013" name="Proc. Natl. Acad. Sci. U.S.A.">
        <title>The king cobra genome reveals dynamic gene evolution and adaptation in the snake venom system.</title>
        <authorList>
            <person name="Vonk F.J."/>
            <person name="Casewell N.R."/>
            <person name="Henkel C.V."/>
            <person name="Heimberg A.M."/>
            <person name="Jansen H.J."/>
            <person name="McCleary R.J."/>
            <person name="Kerkkamp H.M."/>
            <person name="Vos R.A."/>
            <person name="Guerreiro I."/>
            <person name="Calvete J.J."/>
            <person name="Wuster W."/>
            <person name="Woods A.E."/>
            <person name="Logan J.M."/>
            <person name="Harrison R.A."/>
            <person name="Castoe T.A."/>
            <person name="de Koning A.P."/>
            <person name="Pollock D.D."/>
            <person name="Yandell M."/>
            <person name="Calderon D."/>
            <person name="Renjifo C."/>
            <person name="Currier R.B."/>
            <person name="Salgado D."/>
            <person name="Pla D."/>
            <person name="Sanz L."/>
            <person name="Hyder A.S."/>
            <person name="Ribeiro J.M."/>
            <person name="Arntzen J.W."/>
            <person name="van den Thillart G.E."/>
            <person name="Boetzer M."/>
            <person name="Pirovano W."/>
            <person name="Dirks R.P."/>
            <person name="Spaink H.P."/>
            <person name="Duboule D."/>
            <person name="McGlinn E."/>
            <person name="Kini R.M."/>
            <person name="Richardson M.K."/>
        </authorList>
    </citation>
    <scope>NUCLEOTIDE SEQUENCE</scope>
    <source>
        <tissue evidence="1">Blood</tissue>
    </source>
</reference>
<sequence>MTNNSADHHPGNSVAEGSYEGDFGCSVMDLRNLMELRSSEAVTRINDTYGGVHNICKRLKTSPIE</sequence>
<comment type="caution">
    <text evidence="1">The sequence shown here is derived from an EMBL/GenBank/DDBJ whole genome shotgun (WGS) entry which is preliminary data.</text>
</comment>
<feature type="non-terminal residue" evidence="1">
    <location>
        <position position="65"/>
    </location>
</feature>
<organism evidence="1 2">
    <name type="scientific">Ophiophagus hannah</name>
    <name type="common">King cobra</name>
    <name type="synonym">Naja hannah</name>
    <dbReference type="NCBI Taxonomy" id="8665"/>
    <lineage>
        <taxon>Eukaryota</taxon>
        <taxon>Metazoa</taxon>
        <taxon>Chordata</taxon>
        <taxon>Craniata</taxon>
        <taxon>Vertebrata</taxon>
        <taxon>Euteleostomi</taxon>
        <taxon>Lepidosauria</taxon>
        <taxon>Squamata</taxon>
        <taxon>Bifurcata</taxon>
        <taxon>Unidentata</taxon>
        <taxon>Episquamata</taxon>
        <taxon>Toxicofera</taxon>
        <taxon>Serpentes</taxon>
        <taxon>Colubroidea</taxon>
        <taxon>Elapidae</taxon>
        <taxon>Elapinae</taxon>
        <taxon>Ophiophagus</taxon>
    </lineage>
</organism>
<feature type="non-terminal residue" evidence="1">
    <location>
        <position position="1"/>
    </location>
</feature>
<protein>
    <submittedName>
        <fullName evidence="1">Plasma membrane calcium-transporting ATPase 4</fullName>
    </submittedName>
</protein>
<dbReference type="EMBL" id="AZIM01001241">
    <property type="protein sequence ID" value="ETE67599.1"/>
    <property type="molecule type" value="Genomic_DNA"/>
</dbReference>
<name>V8NZC1_OPHHA</name>
<gene>
    <name evidence="1" type="primary">Atp2b4</name>
    <name evidence="1" type="ORF">L345_06612</name>
</gene>
<proteinExistence type="predicted"/>